<organism evidence="1 2">
    <name type="scientific">Thecamonas trahens ATCC 50062</name>
    <dbReference type="NCBI Taxonomy" id="461836"/>
    <lineage>
        <taxon>Eukaryota</taxon>
        <taxon>Apusozoa</taxon>
        <taxon>Apusomonadida</taxon>
        <taxon>Apusomonadidae</taxon>
        <taxon>Thecamonas</taxon>
    </lineage>
</organism>
<dbReference type="Proteomes" id="UP000054408">
    <property type="component" value="Unassembled WGS sequence"/>
</dbReference>
<name>A0A0L0D2U7_THETB</name>
<dbReference type="GeneID" id="25562601"/>
<dbReference type="RefSeq" id="XP_013760302.1">
    <property type="nucleotide sequence ID" value="XM_013904848.1"/>
</dbReference>
<evidence type="ECO:0000313" key="1">
    <source>
        <dbReference type="EMBL" id="KNC46521.1"/>
    </source>
</evidence>
<accession>A0A0L0D2U7</accession>
<keyword evidence="2" id="KW-1185">Reference proteome</keyword>
<reference evidence="1 2" key="1">
    <citation type="submission" date="2010-05" db="EMBL/GenBank/DDBJ databases">
        <title>The Genome Sequence of Thecamonas trahens ATCC 50062.</title>
        <authorList>
            <consortium name="The Broad Institute Genome Sequencing Platform"/>
            <person name="Russ C."/>
            <person name="Cuomo C."/>
            <person name="Shea T."/>
            <person name="Young S.K."/>
            <person name="Zeng Q."/>
            <person name="Koehrsen M."/>
            <person name="Haas B."/>
            <person name="Borodovsky M."/>
            <person name="Guigo R."/>
            <person name="Alvarado L."/>
            <person name="Berlin A."/>
            <person name="Bochicchio J."/>
            <person name="Borenstein D."/>
            <person name="Chapman S."/>
            <person name="Chen Z."/>
            <person name="Freedman E."/>
            <person name="Gellesch M."/>
            <person name="Goldberg J."/>
            <person name="Griggs A."/>
            <person name="Gujja S."/>
            <person name="Heilman E."/>
            <person name="Heiman D."/>
            <person name="Hepburn T."/>
            <person name="Howarth C."/>
            <person name="Jen D."/>
            <person name="Larson L."/>
            <person name="Mehta T."/>
            <person name="Park D."/>
            <person name="Pearson M."/>
            <person name="Roberts A."/>
            <person name="Saif S."/>
            <person name="Shenoy N."/>
            <person name="Sisk P."/>
            <person name="Stolte C."/>
            <person name="Sykes S."/>
            <person name="Thomson T."/>
            <person name="Walk T."/>
            <person name="White J."/>
            <person name="Yandava C."/>
            <person name="Burger G."/>
            <person name="Gray M.W."/>
            <person name="Holland P.W.H."/>
            <person name="King N."/>
            <person name="Lang F.B.F."/>
            <person name="Roger A.J."/>
            <person name="Ruiz-Trillo I."/>
            <person name="Lander E."/>
            <person name="Nusbaum C."/>
        </authorList>
    </citation>
    <scope>NUCLEOTIDE SEQUENCE [LARGE SCALE GENOMIC DNA]</scope>
    <source>
        <strain evidence="1 2">ATCC 50062</strain>
    </source>
</reference>
<protein>
    <submittedName>
        <fullName evidence="1">Uncharacterized protein</fullName>
    </submittedName>
</protein>
<dbReference type="EMBL" id="GL349443">
    <property type="protein sequence ID" value="KNC46521.1"/>
    <property type="molecule type" value="Genomic_DNA"/>
</dbReference>
<sequence>MEGLTYSLTYRAPGGKTAPVVVEAPVVVATSSAADGLGLDEGDELVATLLAQKTVRADVAFQRLEAGRAAEIARAKAVRSAANPNVVGAGSERNAGGADGGDDDAEVVHDRIQVDPSEVEVAPVPLMVKGEYGPYTRLESWYQALMEPAGTAAPTGTVDELAAENRSWTPSREGKAPLRFRGGRYLHHYIGSRNHWQNR</sequence>
<dbReference type="AlphaFoldDB" id="A0A0L0D2U7"/>
<evidence type="ECO:0000313" key="2">
    <source>
        <dbReference type="Proteomes" id="UP000054408"/>
    </source>
</evidence>
<proteinExistence type="predicted"/>
<gene>
    <name evidence="1" type="ORF">AMSG_02957</name>
</gene>